<dbReference type="InterPro" id="IPR013325">
    <property type="entry name" value="RNA_pol_sigma_r2"/>
</dbReference>
<dbReference type="InterPro" id="IPR007627">
    <property type="entry name" value="RNA_pol_sigma70_r2"/>
</dbReference>
<dbReference type="GO" id="GO:0006352">
    <property type="term" value="P:DNA-templated transcription initiation"/>
    <property type="evidence" value="ECO:0007669"/>
    <property type="project" value="InterPro"/>
</dbReference>
<proteinExistence type="inferred from homology"/>
<dbReference type="InterPro" id="IPR036388">
    <property type="entry name" value="WH-like_DNA-bd_sf"/>
</dbReference>
<evidence type="ECO:0000256" key="3">
    <source>
        <dbReference type="ARBA" id="ARBA00023082"/>
    </source>
</evidence>
<dbReference type="PANTHER" id="PTHR43133">
    <property type="entry name" value="RNA POLYMERASE ECF-TYPE SIGMA FACTO"/>
    <property type="match status" value="1"/>
</dbReference>
<dbReference type="Gene3D" id="1.10.10.10">
    <property type="entry name" value="Winged helix-like DNA-binding domain superfamily/Winged helix DNA-binding domain"/>
    <property type="match status" value="1"/>
</dbReference>
<dbReference type="CDD" id="cd06171">
    <property type="entry name" value="Sigma70_r4"/>
    <property type="match status" value="1"/>
</dbReference>
<organism evidence="7">
    <name type="scientific">Pricia antarctica</name>
    <dbReference type="NCBI Taxonomy" id="641691"/>
    <lineage>
        <taxon>Bacteria</taxon>
        <taxon>Pseudomonadati</taxon>
        <taxon>Bacteroidota</taxon>
        <taxon>Flavobacteriia</taxon>
        <taxon>Flavobacteriales</taxon>
        <taxon>Flavobacteriaceae</taxon>
        <taxon>Pricia</taxon>
    </lineage>
</organism>
<reference evidence="7" key="1">
    <citation type="journal article" date="2020" name="mSystems">
        <title>Genome- and Community-Level Interaction Insights into Carbon Utilization and Element Cycling Functions of Hydrothermarchaeota in Hydrothermal Sediment.</title>
        <authorList>
            <person name="Zhou Z."/>
            <person name="Liu Y."/>
            <person name="Xu W."/>
            <person name="Pan J."/>
            <person name="Luo Z.H."/>
            <person name="Li M."/>
        </authorList>
    </citation>
    <scope>NUCLEOTIDE SEQUENCE [LARGE SCALE GENOMIC DNA]</scope>
    <source>
        <strain evidence="7">HyVt-345</strain>
    </source>
</reference>
<dbReference type="InterPro" id="IPR039425">
    <property type="entry name" value="RNA_pol_sigma-70-like"/>
</dbReference>
<sequence>MDSNGFLASELWAKVKKGNKKALSDLYGMYADALYEFGKSYTKDGYLIEDGIHDLFIELYERRKKLPVARNVKNYLFTVLRRKINELSKSRPLVISPEDDHAGRIYRSQEASKETEIIHNEEKEELSLLLSNAIHRLTPKQRRGISMRFYENRSYEEMALGLNISTETARTLIYRSLKIMKKNLS</sequence>
<dbReference type="AlphaFoldDB" id="A0A831QSD3"/>
<keyword evidence="3" id="KW-0731">Sigma factor</keyword>
<feature type="domain" description="RNA polymerase sigma factor 70 region 4 type 2" evidence="6">
    <location>
        <begin position="129"/>
        <end position="178"/>
    </location>
</feature>
<feature type="domain" description="RNA polymerase sigma-70 region 2" evidence="5">
    <location>
        <begin position="26"/>
        <end position="84"/>
    </location>
</feature>
<dbReference type="Pfam" id="PF08281">
    <property type="entry name" value="Sigma70_r4_2"/>
    <property type="match status" value="1"/>
</dbReference>
<dbReference type="Gene3D" id="1.10.1740.10">
    <property type="match status" value="1"/>
</dbReference>
<dbReference type="SUPFAM" id="SSF88946">
    <property type="entry name" value="Sigma2 domain of RNA polymerase sigma factors"/>
    <property type="match status" value="1"/>
</dbReference>
<dbReference type="NCBIfam" id="TIGR02937">
    <property type="entry name" value="sigma70-ECF"/>
    <property type="match status" value="1"/>
</dbReference>
<keyword evidence="4" id="KW-0804">Transcription</keyword>
<evidence type="ECO:0000256" key="2">
    <source>
        <dbReference type="ARBA" id="ARBA00023015"/>
    </source>
</evidence>
<dbReference type="Proteomes" id="UP000886191">
    <property type="component" value="Unassembled WGS sequence"/>
</dbReference>
<evidence type="ECO:0000313" key="7">
    <source>
        <dbReference type="EMBL" id="HEA23728.1"/>
    </source>
</evidence>
<dbReference type="EMBL" id="DRGL01000084">
    <property type="protein sequence ID" value="HEA23728.1"/>
    <property type="molecule type" value="Genomic_DNA"/>
</dbReference>
<name>A0A831QSD3_9FLAO</name>
<dbReference type="GO" id="GO:0003677">
    <property type="term" value="F:DNA binding"/>
    <property type="evidence" value="ECO:0007669"/>
    <property type="project" value="InterPro"/>
</dbReference>
<comment type="caution">
    <text evidence="7">The sequence shown here is derived from an EMBL/GenBank/DDBJ whole genome shotgun (WGS) entry which is preliminary data.</text>
</comment>
<dbReference type="InterPro" id="IPR013324">
    <property type="entry name" value="RNA_pol_sigma_r3/r4-like"/>
</dbReference>
<gene>
    <name evidence="7" type="ORF">ENH87_22830</name>
</gene>
<comment type="similarity">
    <text evidence="1">Belongs to the sigma-70 factor family. ECF subfamily.</text>
</comment>
<dbReference type="Pfam" id="PF04542">
    <property type="entry name" value="Sigma70_r2"/>
    <property type="match status" value="1"/>
</dbReference>
<dbReference type="SUPFAM" id="SSF88659">
    <property type="entry name" value="Sigma3 and sigma4 domains of RNA polymerase sigma factors"/>
    <property type="match status" value="1"/>
</dbReference>
<dbReference type="GO" id="GO:0016987">
    <property type="term" value="F:sigma factor activity"/>
    <property type="evidence" value="ECO:0007669"/>
    <property type="project" value="UniProtKB-KW"/>
</dbReference>
<evidence type="ECO:0000256" key="4">
    <source>
        <dbReference type="ARBA" id="ARBA00023163"/>
    </source>
</evidence>
<protein>
    <submittedName>
        <fullName evidence="7">Sigma-70 family RNA polymerase sigma factor</fullName>
    </submittedName>
</protein>
<evidence type="ECO:0000259" key="6">
    <source>
        <dbReference type="Pfam" id="PF08281"/>
    </source>
</evidence>
<accession>A0A831QSD3</accession>
<keyword evidence="2" id="KW-0805">Transcription regulation</keyword>
<evidence type="ECO:0000259" key="5">
    <source>
        <dbReference type="Pfam" id="PF04542"/>
    </source>
</evidence>
<evidence type="ECO:0000256" key="1">
    <source>
        <dbReference type="ARBA" id="ARBA00010641"/>
    </source>
</evidence>
<dbReference type="InterPro" id="IPR014284">
    <property type="entry name" value="RNA_pol_sigma-70_dom"/>
</dbReference>
<dbReference type="InterPro" id="IPR013249">
    <property type="entry name" value="RNA_pol_sigma70_r4_t2"/>
</dbReference>
<dbReference type="PANTHER" id="PTHR43133:SF46">
    <property type="entry name" value="RNA POLYMERASE SIGMA-70 FACTOR ECF SUBFAMILY"/>
    <property type="match status" value="1"/>
</dbReference>